<evidence type="ECO:0000256" key="3">
    <source>
        <dbReference type="ARBA" id="ARBA00022737"/>
    </source>
</evidence>
<evidence type="ECO:0000313" key="8">
    <source>
        <dbReference type="EMBL" id="AII16552.1"/>
    </source>
</evidence>
<dbReference type="FunFam" id="2.40.50.140:FF:000103">
    <property type="entry name" value="protein RRP5 homolog"/>
    <property type="match status" value="2"/>
</dbReference>
<proteinExistence type="evidence at transcript level"/>
<feature type="non-terminal residue" evidence="8">
    <location>
        <position position="1384"/>
    </location>
</feature>
<dbReference type="Gene3D" id="1.25.40.10">
    <property type="entry name" value="Tetratricopeptide repeat domain"/>
    <property type="match status" value="2"/>
</dbReference>
<evidence type="ECO:0000256" key="5">
    <source>
        <dbReference type="PROSITE-ProRule" id="PRU00339"/>
    </source>
</evidence>
<dbReference type="InterPro" id="IPR012340">
    <property type="entry name" value="NA-bd_OB-fold"/>
</dbReference>
<keyword evidence="3" id="KW-0677">Repeat</keyword>
<dbReference type="Pfam" id="PF00575">
    <property type="entry name" value="S1"/>
    <property type="match status" value="3"/>
</dbReference>
<feature type="region of interest" description="Disordered" evidence="6">
    <location>
        <begin position="1"/>
        <end position="67"/>
    </location>
</feature>
<name>A0A076FE52_PARNA</name>
<feature type="domain" description="S1 motif" evidence="7">
    <location>
        <begin position="527"/>
        <end position="596"/>
    </location>
</feature>
<dbReference type="Pfam" id="PF05843">
    <property type="entry name" value="Suf"/>
    <property type="match status" value="1"/>
</dbReference>
<accession>A0A076FE52</accession>
<feature type="repeat" description="TPR" evidence="5">
    <location>
        <begin position="1229"/>
        <end position="1262"/>
    </location>
</feature>
<sequence>MVVSKQKSFPRGGHVVPKSELAAEKTKTKKKERDLFSISSNNSVQFKKKKKKLSKKKKSDSNEDDNNALKLKTVEPLTYDKLNAGFNVLARISEIHDLNLKLSLPGRLVASVAITKISQPYTEALKKVAQDPNQAEILGLKPLSEMFKVGQLVTCSIDEVEKAENDFFKVFATLAPAKVNENVKLDKGALVMAAVKAVEDHGFVMDLGKSSVKAFLPLKKAGRNFAPSLGQVLPCLVTKLDNNIAVLSCEPAKVNSVCANVAKLTVHNIHPGISVEGQISNRLKHGFSLKFGEFEGYINVSHLDGEEPEIGQNVKATVLYVVPTVNHILMSCQPDLAFGLQVEPFENKGCKVGDLAKNCKVIEADERGLTIRIGEQSTGIVPLRHLNEAQRKDIKSKLNTEVTVRVLQYDFFEQIFVCSMQKALLEQAILKLDQLKPGQKLTCKAKKFTARGLIVEVGRNLDGFIPHSHLADVPLKHPEKKFAIGDNLKVRVLKVNVDKRRLHLTHKRLLVETDFELVDSFDDKFVGKVTEGVVVQATNEGVLLELFNDICGWVPKSKISLEPVEYPEKLFFLGQVLKCKVLDVNPHSRRMTLTLILTEEKMAPLGSKEKKAGEGIKKGVIYENLTITDVNPEGLEVQISGLKAIIPKNHLTDVVGMADLLLSSYKAKDTIEKALCFEKDVLPILTLKASIMNYEQASMTLDDLHEGQVIPGIVSNIKPYGVFVKLPIWKMRKSSALIPLRHLSDTFVEDPKDVVEVHQTLYGKILEKNDKEGKLTLSAKAKEVRDGSLQCSIDVMVNLFHDLDTARSLSSFADLLAYKVGQVVNSNVVNVSEFGVETLINNGKIRGIITMSTLGLDGLDLPEKGQTVAGVITFIDYKFGVVELNVHPDIVTKAVHAKAKKVPREGQKVKASCVLKRSELHFASMVIKSPHQFQGQIVHVPTRHHLNDQVGFGDLYSLYEVYSVTIKAITNSNTIIGVLEKHDKGIQQKRIRKASTTSEPSEAITVKKARLDSTSSIVSVQEEDTIKTEDGNDPGWEKDFNPWGTGSIIKDASSGQDDNVEDDKGQEKKKAKTHLSKKEKKELDLLEELAIKQAEQRVVAGQDLAPESVDEFDKLVLSSPDSSLCWIQYMAFHVDKKEFGLAREVVKRALTKINFREEMERFNVYMAWFNMENQFGTEEEADKVLKEAVQCNDEFKVYEQIASIYMQTSKLEKAEKIFKILARKYNKEIQAWILLGLFYFKTGNLKEARFTLQRALQNLKKTSEIVTVTSKFAQFEFLHGESERGKTIFENIVRDFPSRIDQWSVYADMVVKKGEVEAARDIFERMINLGLGPKKMKSLFKKYWEFEQNHDASRVDYVRKKALEYLEKQNIKLTDEDDLMSEIS</sequence>
<evidence type="ECO:0000256" key="1">
    <source>
        <dbReference type="ARBA" id="ARBA00004604"/>
    </source>
</evidence>
<dbReference type="InterPro" id="IPR008847">
    <property type="entry name" value="Suf"/>
</dbReference>
<keyword evidence="5" id="KW-0802">TPR repeat</keyword>
<dbReference type="Gene3D" id="2.40.50.140">
    <property type="entry name" value="Nucleic acid-binding proteins"/>
    <property type="match status" value="5"/>
</dbReference>
<reference evidence="8" key="1">
    <citation type="submission" date="2013-08" db="EMBL/GenBank/DDBJ databases">
        <title>Paracyclopina nana immune related genes.</title>
        <authorList>
            <person name="Kim B.-M."/>
            <person name="Rhee J.-S."/>
            <person name="Lee J.-S."/>
        </authorList>
    </citation>
    <scope>NUCLEOTIDE SEQUENCE</scope>
</reference>
<comment type="subcellular location">
    <subcellularLocation>
        <location evidence="1">Nucleus</location>
        <location evidence="1">Nucleolus</location>
    </subcellularLocation>
</comment>
<feature type="compositionally biased region" description="Basic and acidic residues" evidence="6">
    <location>
        <begin position="1024"/>
        <end position="1040"/>
    </location>
</feature>
<dbReference type="GO" id="GO:0006364">
    <property type="term" value="P:rRNA processing"/>
    <property type="evidence" value="ECO:0007669"/>
    <property type="project" value="UniProtKB-KW"/>
</dbReference>
<dbReference type="InterPro" id="IPR019734">
    <property type="entry name" value="TPR_rpt"/>
</dbReference>
<dbReference type="InterPro" id="IPR003029">
    <property type="entry name" value="S1_domain"/>
</dbReference>
<dbReference type="SMART" id="SM00028">
    <property type="entry name" value="TPR"/>
    <property type="match status" value="2"/>
</dbReference>
<evidence type="ECO:0000256" key="2">
    <source>
        <dbReference type="ARBA" id="ARBA00022552"/>
    </source>
</evidence>
<feature type="compositionally biased region" description="Basic residues" evidence="6">
    <location>
        <begin position="46"/>
        <end position="58"/>
    </location>
</feature>
<keyword evidence="2" id="KW-0698">rRNA processing</keyword>
<feature type="domain" description="S1 motif" evidence="7">
    <location>
        <begin position="821"/>
        <end position="887"/>
    </location>
</feature>
<dbReference type="InterPro" id="IPR045209">
    <property type="entry name" value="Rrp5"/>
</dbReference>
<feature type="domain" description="S1 motif" evidence="7">
    <location>
        <begin position="353"/>
        <end position="421"/>
    </location>
</feature>
<evidence type="ECO:0000259" key="7">
    <source>
        <dbReference type="PROSITE" id="PS50126"/>
    </source>
</evidence>
<protein>
    <submittedName>
        <fullName evidence="8">Programmed cell death protein 11</fullName>
    </submittedName>
</protein>
<feature type="domain" description="S1 motif" evidence="7">
    <location>
        <begin position="188"/>
        <end position="250"/>
    </location>
</feature>
<feature type="region of interest" description="Disordered" evidence="6">
    <location>
        <begin position="1018"/>
        <end position="1076"/>
    </location>
</feature>
<feature type="domain" description="S1 motif" evidence="7">
    <location>
        <begin position="272"/>
        <end position="333"/>
    </location>
</feature>
<feature type="compositionally biased region" description="Basic and acidic residues" evidence="6">
    <location>
        <begin position="21"/>
        <end position="35"/>
    </location>
</feature>
<organism evidence="8">
    <name type="scientific">Paracyclopina nana</name>
    <name type="common">Marine copepod</name>
    <dbReference type="NCBI Taxonomy" id="565004"/>
    <lineage>
        <taxon>Eukaryota</taxon>
        <taxon>Metazoa</taxon>
        <taxon>Ecdysozoa</taxon>
        <taxon>Arthropoda</taxon>
        <taxon>Crustacea</taxon>
        <taxon>Multicrustacea</taxon>
        <taxon>Hexanauplia</taxon>
        <taxon>Copepoda</taxon>
        <taxon>Cyclopoida</taxon>
        <taxon>Cyclopettidae</taxon>
        <taxon>Paracyclopina</taxon>
    </lineage>
</organism>
<dbReference type="GO" id="GO:0032040">
    <property type="term" value="C:small-subunit processome"/>
    <property type="evidence" value="ECO:0007669"/>
    <property type="project" value="TreeGrafter"/>
</dbReference>
<dbReference type="PROSITE" id="PS50126">
    <property type="entry name" value="S1"/>
    <property type="match status" value="7"/>
</dbReference>
<dbReference type="SUPFAM" id="SSF50249">
    <property type="entry name" value="Nucleic acid-binding proteins"/>
    <property type="match status" value="7"/>
</dbReference>
<dbReference type="SUPFAM" id="SSF48452">
    <property type="entry name" value="TPR-like"/>
    <property type="match status" value="2"/>
</dbReference>
<dbReference type="GO" id="GO:0003723">
    <property type="term" value="F:RNA binding"/>
    <property type="evidence" value="ECO:0007669"/>
    <property type="project" value="TreeGrafter"/>
</dbReference>
<dbReference type="PANTHER" id="PTHR23270:SF10">
    <property type="entry name" value="PROTEIN RRP5 HOMOLOG"/>
    <property type="match status" value="1"/>
</dbReference>
<dbReference type="PANTHER" id="PTHR23270">
    <property type="entry name" value="PROGRAMMED CELL DEATH PROTEIN 11 PRE-RRNA PROCESSING PROTEIN RRP5"/>
    <property type="match status" value="1"/>
</dbReference>
<dbReference type="SMART" id="SM00316">
    <property type="entry name" value="S1"/>
    <property type="match status" value="9"/>
</dbReference>
<feature type="domain" description="S1 motif" evidence="7">
    <location>
        <begin position="438"/>
        <end position="507"/>
    </location>
</feature>
<dbReference type="PROSITE" id="PS50005">
    <property type="entry name" value="TPR"/>
    <property type="match status" value="1"/>
</dbReference>
<dbReference type="EMBL" id="KF516648">
    <property type="protein sequence ID" value="AII16552.1"/>
    <property type="molecule type" value="mRNA"/>
</dbReference>
<feature type="domain" description="S1 motif" evidence="7">
    <location>
        <begin position="707"/>
        <end position="780"/>
    </location>
</feature>
<dbReference type="InterPro" id="IPR011990">
    <property type="entry name" value="TPR-like_helical_dom_sf"/>
</dbReference>
<keyword evidence="4" id="KW-0539">Nucleus</keyword>
<evidence type="ECO:0000256" key="6">
    <source>
        <dbReference type="SAM" id="MobiDB-lite"/>
    </source>
</evidence>
<dbReference type="SMART" id="SM00386">
    <property type="entry name" value="HAT"/>
    <property type="match status" value="3"/>
</dbReference>
<evidence type="ECO:0000256" key="4">
    <source>
        <dbReference type="ARBA" id="ARBA00023242"/>
    </source>
</evidence>
<dbReference type="InterPro" id="IPR003107">
    <property type="entry name" value="HAT"/>
</dbReference>